<evidence type="ECO:0000256" key="2">
    <source>
        <dbReference type="ARBA" id="ARBA00022801"/>
    </source>
</evidence>
<dbReference type="PROSITE" id="PS51462">
    <property type="entry name" value="NUDIX"/>
    <property type="match status" value="1"/>
</dbReference>
<organism evidence="5 6">
    <name type="scientific">Jeotgalibacillus campisalis</name>
    <dbReference type="NCBI Taxonomy" id="220754"/>
    <lineage>
        <taxon>Bacteria</taxon>
        <taxon>Bacillati</taxon>
        <taxon>Bacillota</taxon>
        <taxon>Bacilli</taxon>
        <taxon>Bacillales</taxon>
        <taxon>Caryophanaceae</taxon>
        <taxon>Jeotgalibacillus</taxon>
    </lineage>
</organism>
<dbReference type="SUPFAM" id="SSF55811">
    <property type="entry name" value="Nudix"/>
    <property type="match status" value="1"/>
</dbReference>
<reference evidence="5 6" key="1">
    <citation type="submission" date="2015-01" db="EMBL/GenBank/DDBJ databases">
        <title>Jeotgalibacillus campisalis genome sequencing.</title>
        <authorList>
            <person name="Goh K.M."/>
            <person name="Chan K.-G."/>
            <person name="Yaakop A.S."/>
            <person name="Ee R."/>
            <person name="Gan H.M."/>
            <person name="Chan C.S."/>
        </authorList>
    </citation>
    <scope>NUCLEOTIDE SEQUENCE [LARGE SCALE GENOMIC DNA]</scope>
    <source>
        <strain evidence="5 6">SF-57</strain>
    </source>
</reference>
<evidence type="ECO:0000256" key="1">
    <source>
        <dbReference type="ARBA" id="ARBA00001946"/>
    </source>
</evidence>
<evidence type="ECO:0000313" key="5">
    <source>
        <dbReference type="EMBL" id="KIL43178.1"/>
    </source>
</evidence>
<comment type="cofactor">
    <cofactor evidence="1">
        <name>Mg(2+)</name>
        <dbReference type="ChEBI" id="CHEBI:18420"/>
    </cofactor>
</comment>
<dbReference type="OrthoDB" id="9804442at2"/>
<dbReference type="InterPro" id="IPR020084">
    <property type="entry name" value="NUDIX_hydrolase_CS"/>
</dbReference>
<dbReference type="InterPro" id="IPR020476">
    <property type="entry name" value="Nudix_hydrolase"/>
</dbReference>
<dbReference type="PATRIC" id="fig|220754.4.peg.3593"/>
<dbReference type="PRINTS" id="PR00502">
    <property type="entry name" value="NUDIXFAMILY"/>
</dbReference>
<accession>A0A0C2VGP2</accession>
<sequence length="149" mass="17358">MNYTKNNGYAFLDFLVVHEDEMNDYPPLAGSFAVLICSGKYLICYNIWREQWELPAGQREEHETPKQCAIRELYEETGQTINDLAFRGLLKVKNISSGLVKFNPVYAAHIEKLQPFRKNDETSGIKLWDLYETIGWIDEIDCKLLNYVK</sequence>
<evidence type="ECO:0000256" key="3">
    <source>
        <dbReference type="RuleBase" id="RU003476"/>
    </source>
</evidence>
<dbReference type="Proteomes" id="UP000031972">
    <property type="component" value="Unassembled WGS sequence"/>
</dbReference>
<dbReference type="GO" id="GO:0016787">
    <property type="term" value="F:hydrolase activity"/>
    <property type="evidence" value="ECO:0007669"/>
    <property type="project" value="UniProtKB-KW"/>
</dbReference>
<keyword evidence="2 3" id="KW-0378">Hydrolase</keyword>
<gene>
    <name evidence="5" type="ORF">KR50_35810</name>
</gene>
<dbReference type="RefSeq" id="WP_041061504.1">
    <property type="nucleotide sequence ID" value="NZ_JXRR01000022.1"/>
</dbReference>
<comment type="similarity">
    <text evidence="3">Belongs to the Nudix hydrolase family.</text>
</comment>
<keyword evidence="6" id="KW-1185">Reference proteome</keyword>
<dbReference type="PANTHER" id="PTHR43046:SF14">
    <property type="entry name" value="MUTT_NUDIX FAMILY PROTEIN"/>
    <property type="match status" value="1"/>
</dbReference>
<proteinExistence type="inferred from homology"/>
<protein>
    <recommendedName>
        <fullName evidence="4">Nudix hydrolase domain-containing protein</fullName>
    </recommendedName>
</protein>
<dbReference type="PANTHER" id="PTHR43046">
    <property type="entry name" value="GDP-MANNOSE MANNOSYL HYDROLASE"/>
    <property type="match status" value="1"/>
</dbReference>
<dbReference type="EMBL" id="JXRR01000022">
    <property type="protein sequence ID" value="KIL43178.1"/>
    <property type="molecule type" value="Genomic_DNA"/>
</dbReference>
<feature type="domain" description="Nudix hydrolase" evidence="4">
    <location>
        <begin position="26"/>
        <end position="149"/>
    </location>
</feature>
<dbReference type="AlphaFoldDB" id="A0A0C2VGP2"/>
<dbReference type="Pfam" id="PF00293">
    <property type="entry name" value="NUDIX"/>
    <property type="match status" value="1"/>
</dbReference>
<comment type="caution">
    <text evidence="5">The sequence shown here is derived from an EMBL/GenBank/DDBJ whole genome shotgun (WGS) entry which is preliminary data.</text>
</comment>
<evidence type="ECO:0000259" key="4">
    <source>
        <dbReference type="PROSITE" id="PS51462"/>
    </source>
</evidence>
<name>A0A0C2VGP2_9BACL</name>
<dbReference type="Gene3D" id="3.90.79.10">
    <property type="entry name" value="Nucleoside Triphosphate Pyrophosphohydrolase"/>
    <property type="match status" value="1"/>
</dbReference>
<evidence type="ECO:0000313" key="6">
    <source>
        <dbReference type="Proteomes" id="UP000031972"/>
    </source>
</evidence>
<dbReference type="InterPro" id="IPR000086">
    <property type="entry name" value="NUDIX_hydrolase_dom"/>
</dbReference>
<dbReference type="PROSITE" id="PS00893">
    <property type="entry name" value="NUDIX_BOX"/>
    <property type="match status" value="1"/>
</dbReference>
<dbReference type="InterPro" id="IPR015797">
    <property type="entry name" value="NUDIX_hydrolase-like_dom_sf"/>
</dbReference>